<dbReference type="SUPFAM" id="SSF56672">
    <property type="entry name" value="DNA/RNA polymerases"/>
    <property type="match status" value="1"/>
</dbReference>
<reference evidence="1" key="2">
    <citation type="submission" date="2020-03" db="EMBL/GenBank/DDBJ databases">
        <title>Walnut 2.0.</title>
        <authorList>
            <person name="Marrano A."/>
            <person name="Britton M."/>
            <person name="Zimin A.V."/>
            <person name="Zaini P.A."/>
            <person name="Workman R."/>
            <person name="Puiu D."/>
            <person name="Bianco L."/>
            <person name="Allen B.J."/>
            <person name="Troggio M."/>
            <person name="Leslie C.A."/>
            <person name="Timp W."/>
            <person name="Dendekar A."/>
            <person name="Salzberg S.L."/>
            <person name="Neale D.B."/>
        </authorList>
    </citation>
    <scope>NUCLEOTIDE SEQUENCE</scope>
    <source>
        <tissue evidence="1">Leaves</tissue>
    </source>
</reference>
<dbReference type="Proteomes" id="UP000619265">
    <property type="component" value="Unassembled WGS sequence"/>
</dbReference>
<evidence type="ECO:0000313" key="1">
    <source>
        <dbReference type="EMBL" id="KAF5452069.1"/>
    </source>
</evidence>
<protein>
    <recommendedName>
        <fullName evidence="3">Secreted RxLR effector protein 161-like</fullName>
    </recommendedName>
</protein>
<organism evidence="1 2">
    <name type="scientific">Juglans regia</name>
    <name type="common">English walnut</name>
    <dbReference type="NCBI Taxonomy" id="51240"/>
    <lineage>
        <taxon>Eukaryota</taxon>
        <taxon>Viridiplantae</taxon>
        <taxon>Streptophyta</taxon>
        <taxon>Embryophyta</taxon>
        <taxon>Tracheophyta</taxon>
        <taxon>Spermatophyta</taxon>
        <taxon>Magnoliopsida</taxon>
        <taxon>eudicotyledons</taxon>
        <taxon>Gunneridae</taxon>
        <taxon>Pentapetalae</taxon>
        <taxon>rosids</taxon>
        <taxon>fabids</taxon>
        <taxon>Fagales</taxon>
        <taxon>Juglandaceae</taxon>
        <taxon>Juglans</taxon>
    </lineage>
</organism>
<dbReference type="CDD" id="cd09272">
    <property type="entry name" value="RNase_HI_RT_Ty1"/>
    <property type="match status" value="1"/>
</dbReference>
<name>A0A833UHH2_JUGRE</name>
<dbReference type="PANTHER" id="PTHR11439">
    <property type="entry name" value="GAG-POL-RELATED RETROTRANSPOSON"/>
    <property type="match status" value="1"/>
</dbReference>
<comment type="caution">
    <text evidence="1">The sequence shown here is derived from an EMBL/GenBank/DDBJ whole genome shotgun (WGS) entry which is preliminary data.</text>
</comment>
<evidence type="ECO:0008006" key="3">
    <source>
        <dbReference type="Google" id="ProtNLM"/>
    </source>
</evidence>
<reference evidence="1" key="1">
    <citation type="submission" date="2015-10" db="EMBL/GenBank/DDBJ databases">
        <authorList>
            <person name="Martinez-Garcia P.J."/>
            <person name="Crepeau M.W."/>
            <person name="Puiu D."/>
            <person name="Gonzalez-Ibeas D."/>
            <person name="Whalen J."/>
            <person name="Stevens K."/>
            <person name="Paul R."/>
            <person name="Butterfield T."/>
            <person name="Britton M."/>
            <person name="Reagan R."/>
            <person name="Chakraborty S."/>
            <person name="Walawage S.L."/>
            <person name="Vasquez-Gross H.A."/>
            <person name="Cardeno C."/>
            <person name="Famula R."/>
            <person name="Pratt K."/>
            <person name="Kuruganti S."/>
            <person name="Aradhya M.K."/>
            <person name="Leslie C.A."/>
            <person name="Dandekar A.M."/>
            <person name="Salzberg S.L."/>
            <person name="Wegrzyn J.L."/>
            <person name="Langley C.H."/>
            <person name="Neale D.B."/>
        </authorList>
    </citation>
    <scope>NUCLEOTIDE SEQUENCE</scope>
    <source>
        <tissue evidence="1">Leaves</tissue>
    </source>
</reference>
<dbReference type="EMBL" id="LIHL02000012">
    <property type="protein sequence ID" value="KAF5452069.1"/>
    <property type="molecule type" value="Genomic_DNA"/>
</dbReference>
<dbReference type="AlphaFoldDB" id="A0A833UHH2"/>
<dbReference type="PANTHER" id="PTHR11439:SF470">
    <property type="entry name" value="CYSTEINE-RICH RLK (RECEPTOR-LIKE PROTEIN KINASE) 8"/>
    <property type="match status" value="1"/>
</dbReference>
<dbReference type="Gramene" id="Jr12_08470_p1">
    <property type="protein sequence ID" value="cds.Jr12_08470_p1"/>
    <property type="gene ID" value="Jr12_08470"/>
</dbReference>
<accession>A0A833UHH2</accession>
<dbReference type="InterPro" id="IPR043502">
    <property type="entry name" value="DNA/RNA_pol_sf"/>
</dbReference>
<proteinExistence type="predicted"/>
<gene>
    <name evidence="1" type="ORF">F2P56_027104</name>
</gene>
<sequence>MDQPSSSHLTAAYRILRYIKSAPAQGLLLPSSSQLQLTAYCDSDWASCPDSRRSTTGYCVFLGQSLISWKTKKQMVVSRSSAEAEYRSMAATSSELTWLRYLLHDLGISHPQAAILYCDNQAALHIAANPVFHERTKHIELDCHLIRDKIQEGSLTTAHVSSHSQLADIFTKVLPSYLL</sequence>
<evidence type="ECO:0000313" key="2">
    <source>
        <dbReference type="Proteomes" id="UP000619265"/>
    </source>
</evidence>